<comment type="caution">
    <text evidence="1">The sequence shown here is derived from an EMBL/GenBank/DDBJ whole genome shotgun (WGS) entry which is preliminary data.</text>
</comment>
<sequence length="128" mass="14586">MSSCIHDIIKRGYCDPERRQVYYLCGVVFSAEAPNLFSGSIRRTLKLRIPTASGEDPLPCVKRWLSGYLAFAPVSWDAFYGASFKRESRSQRRLISCLLATIALLEVEEASFSEFWLVFLTTVHGWRA</sequence>
<organism evidence="1 2">
    <name type="scientific">Grifola frondosa</name>
    <name type="common">Maitake</name>
    <name type="synonym">Polyporus frondosus</name>
    <dbReference type="NCBI Taxonomy" id="5627"/>
    <lineage>
        <taxon>Eukaryota</taxon>
        <taxon>Fungi</taxon>
        <taxon>Dikarya</taxon>
        <taxon>Basidiomycota</taxon>
        <taxon>Agaricomycotina</taxon>
        <taxon>Agaricomycetes</taxon>
        <taxon>Polyporales</taxon>
        <taxon>Grifolaceae</taxon>
        <taxon>Grifola</taxon>
    </lineage>
</organism>
<evidence type="ECO:0000313" key="2">
    <source>
        <dbReference type="Proteomes" id="UP000092993"/>
    </source>
</evidence>
<gene>
    <name evidence="1" type="ORF">A0H81_08214</name>
</gene>
<name>A0A1C7M619_GRIFR</name>
<reference evidence="1 2" key="1">
    <citation type="submission" date="2016-03" db="EMBL/GenBank/DDBJ databases">
        <title>Whole genome sequencing of Grifola frondosa 9006-11.</title>
        <authorList>
            <person name="Min B."/>
            <person name="Park H."/>
            <person name="Kim J.-G."/>
            <person name="Cho H."/>
            <person name="Oh Y.-L."/>
            <person name="Kong W.-S."/>
            <person name="Choi I.-G."/>
        </authorList>
    </citation>
    <scope>NUCLEOTIDE SEQUENCE [LARGE SCALE GENOMIC DNA]</scope>
    <source>
        <strain evidence="1 2">9006-11</strain>
    </source>
</reference>
<evidence type="ECO:0000313" key="1">
    <source>
        <dbReference type="EMBL" id="OBZ71836.1"/>
    </source>
</evidence>
<keyword evidence="2" id="KW-1185">Reference proteome</keyword>
<dbReference type="AlphaFoldDB" id="A0A1C7M619"/>
<proteinExistence type="predicted"/>
<dbReference type="EMBL" id="LUGG01000010">
    <property type="protein sequence ID" value="OBZ71836.1"/>
    <property type="molecule type" value="Genomic_DNA"/>
</dbReference>
<accession>A0A1C7M619</accession>
<dbReference type="Proteomes" id="UP000092993">
    <property type="component" value="Unassembled WGS sequence"/>
</dbReference>
<protein>
    <submittedName>
        <fullName evidence="1">Uncharacterized protein</fullName>
    </submittedName>
</protein>